<dbReference type="GeneID" id="62873510"/>
<sequence>MDTTSEPVELTQDKSNEHIEQLKRLTYRLRPGDIVRYEANGNGREGPVTVRVTALERWDDQYCVLAEGKQNADYLLLPEERPSGTQPAPEALYCQSALEGPFDELDLHTHGRITTLRLVVDENVTDEFSD</sequence>
<accession>A0A8T8E0N8</accession>
<name>A0A8T8E0N8_9EURY</name>
<evidence type="ECO:0000313" key="2">
    <source>
        <dbReference type="Proteomes" id="UP000637819"/>
    </source>
</evidence>
<dbReference type="AlphaFoldDB" id="A0A8T8E0N8"/>
<gene>
    <name evidence="1" type="ORF">JMJ58_00260</name>
</gene>
<protein>
    <submittedName>
        <fullName evidence="1">Uncharacterized protein</fullName>
    </submittedName>
</protein>
<dbReference type="Proteomes" id="UP000637819">
    <property type="component" value="Chromosome"/>
</dbReference>
<keyword evidence="2" id="KW-1185">Reference proteome</keyword>
<dbReference type="RefSeq" id="WP_204747917.1">
    <property type="nucleotide sequence ID" value="NZ_CP069188.1"/>
</dbReference>
<proteinExistence type="predicted"/>
<dbReference type="OrthoDB" id="373352at2157"/>
<dbReference type="KEGG" id="hsal:JMJ58_00260"/>
<organism evidence="1 2">
    <name type="scientific">Haloterrigena salifodinae</name>
    <dbReference type="NCBI Taxonomy" id="2675099"/>
    <lineage>
        <taxon>Archaea</taxon>
        <taxon>Methanobacteriati</taxon>
        <taxon>Methanobacteriota</taxon>
        <taxon>Stenosarchaea group</taxon>
        <taxon>Halobacteria</taxon>
        <taxon>Halobacteriales</taxon>
        <taxon>Natrialbaceae</taxon>
        <taxon>Haloterrigena</taxon>
    </lineage>
</organism>
<reference evidence="1 2" key="1">
    <citation type="submission" date="2021-01" db="EMBL/GenBank/DDBJ databases">
        <title>Genome Sequence and Methylation Pattern of Haloterrigena salifodinae BOL5-1, An Extremely Halophilic Archaeon from a Bolivian Salt Mine.</title>
        <authorList>
            <person name="DasSarma P."/>
            <person name="Anton B.P."/>
            <person name="DasSarma S.L."/>
            <person name="von Ehrenheim H.A.L."/>
            <person name="Martinez F.L."/>
            <person name="Guzman D."/>
            <person name="Roberts R.J."/>
            <person name="DasSarma S."/>
        </authorList>
    </citation>
    <scope>NUCLEOTIDE SEQUENCE [LARGE SCALE GENOMIC DNA]</scope>
    <source>
        <strain evidence="1 2">BOL5-1</strain>
    </source>
</reference>
<dbReference type="EMBL" id="CP069188">
    <property type="protein sequence ID" value="QRV15375.1"/>
    <property type="molecule type" value="Genomic_DNA"/>
</dbReference>
<evidence type="ECO:0000313" key="1">
    <source>
        <dbReference type="EMBL" id="QRV15375.1"/>
    </source>
</evidence>